<proteinExistence type="inferred from homology"/>
<gene>
    <name evidence="7" type="primary">K12H4.7_2</name>
    <name evidence="7" type="ORF">g.79523</name>
</gene>
<keyword evidence="2 7" id="KW-0645">Protease</keyword>
<comment type="similarity">
    <text evidence="1">Belongs to the peptidase S28 family.</text>
</comment>
<dbReference type="InterPro" id="IPR029058">
    <property type="entry name" value="AB_hydrolase_fold"/>
</dbReference>
<dbReference type="GO" id="GO:0006508">
    <property type="term" value="P:proteolysis"/>
    <property type="evidence" value="ECO:0007669"/>
    <property type="project" value="UniProtKB-KW"/>
</dbReference>
<dbReference type="Gene3D" id="3.40.50.1820">
    <property type="entry name" value="alpha/beta hydrolase"/>
    <property type="match status" value="1"/>
</dbReference>
<keyword evidence="3 6" id="KW-0732">Signal</keyword>
<dbReference type="FunFam" id="1.20.120.980:FF:000003">
    <property type="entry name" value="Serine protease 16"/>
    <property type="match status" value="1"/>
</dbReference>
<organism evidence="7">
    <name type="scientific">Lygus hesperus</name>
    <name type="common">Western plant bug</name>
    <dbReference type="NCBI Taxonomy" id="30085"/>
    <lineage>
        <taxon>Eukaryota</taxon>
        <taxon>Metazoa</taxon>
        <taxon>Ecdysozoa</taxon>
        <taxon>Arthropoda</taxon>
        <taxon>Hexapoda</taxon>
        <taxon>Insecta</taxon>
        <taxon>Pterygota</taxon>
        <taxon>Neoptera</taxon>
        <taxon>Paraneoptera</taxon>
        <taxon>Hemiptera</taxon>
        <taxon>Heteroptera</taxon>
        <taxon>Panheteroptera</taxon>
        <taxon>Cimicomorpha</taxon>
        <taxon>Miridae</taxon>
        <taxon>Mirini</taxon>
        <taxon>Lygus</taxon>
    </lineage>
</organism>
<sequence>MYTVLLCLIVINLFGGLANAGSVDRKHNLRSIGKPGYVHESALPADEWFMQRLDHFDPTNQGTWYQRYQTNPTFFKTSRNSPIFLNIGGEGAISAEWMVLGAWMDYAKQYNALCFQLEHRFYGESKPTEDSSVSNLRYLSSEQALADLAYFIEGMNEKYKLTSNNKWIVFGGSYPGSLAAWARLKYPHLIHAAVSTSGPLLAEANFKQYDEVVRESLAASSKQCAANVHQAALTVEQLLKKGDSEDVEKLSKMFKLCETLDIRNPKDVSNFVSSIAGNIQGIVQYNKDNRITAGALPPTVDDICNIMDNTTIGTPLERYAAVNTLLLSEPCLDVSYYSTIQQLKSSAYSDSRSWIYQTCTEFGFYQTSSTKGELFGSLFKLPFFIDQCKDIYGEDFDNNRLNQGMKRSNLMYGQVNIKVSRVVFVQGSLDPWHVLGIYKSTNPEAPAILINGTAHCANSYPPSPDDPPQLTNARKQIVELLEQWLATEG</sequence>
<accession>A0A146LAK5</accession>
<keyword evidence="5" id="KW-0325">Glycoprotein</keyword>
<dbReference type="PANTHER" id="PTHR11010:SF117">
    <property type="entry name" value="SERINE PROTEASE 16"/>
    <property type="match status" value="1"/>
</dbReference>
<dbReference type="PANTHER" id="PTHR11010">
    <property type="entry name" value="PROTEASE S28 PRO-X CARBOXYPEPTIDASE-RELATED"/>
    <property type="match status" value="1"/>
</dbReference>
<dbReference type="Gene3D" id="1.20.120.980">
    <property type="entry name" value="Serine carboxypeptidase S28, SKS domain"/>
    <property type="match status" value="1"/>
</dbReference>
<feature type="signal peptide" evidence="6">
    <location>
        <begin position="1"/>
        <end position="20"/>
    </location>
</feature>
<dbReference type="AlphaFoldDB" id="A0A146LAK5"/>
<dbReference type="Pfam" id="PF05577">
    <property type="entry name" value="Peptidase_S28"/>
    <property type="match status" value="1"/>
</dbReference>
<evidence type="ECO:0000256" key="2">
    <source>
        <dbReference type="ARBA" id="ARBA00022670"/>
    </source>
</evidence>
<evidence type="ECO:0000256" key="6">
    <source>
        <dbReference type="SAM" id="SignalP"/>
    </source>
</evidence>
<dbReference type="InterPro" id="IPR042269">
    <property type="entry name" value="Ser_carbopepase_S28_SKS"/>
</dbReference>
<dbReference type="SUPFAM" id="SSF53474">
    <property type="entry name" value="alpha/beta-Hydrolases"/>
    <property type="match status" value="1"/>
</dbReference>
<dbReference type="GO" id="GO:0008239">
    <property type="term" value="F:dipeptidyl-peptidase activity"/>
    <property type="evidence" value="ECO:0007669"/>
    <property type="project" value="TreeGrafter"/>
</dbReference>
<keyword evidence="4" id="KW-0378">Hydrolase</keyword>
<evidence type="ECO:0000256" key="5">
    <source>
        <dbReference type="ARBA" id="ARBA00023180"/>
    </source>
</evidence>
<evidence type="ECO:0000256" key="3">
    <source>
        <dbReference type="ARBA" id="ARBA00022729"/>
    </source>
</evidence>
<feature type="chain" id="PRO_5007527024" evidence="6">
    <location>
        <begin position="21"/>
        <end position="489"/>
    </location>
</feature>
<evidence type="ECO:0000256" key="1">
    <source>
        <dbReference type="ARBA" id="ARBA00011079"/>
    </source>
</evidence>
<dbReference type="EMBL" id="GDHC01013318">
    <property type="protein sequence ID" value="JAQ05311.1"/>
    <property type="molecule type" value="Transcribed_RNA"/>
</dbReference>
<reference evidence="7" key="1">
    <citation type="journal article" date="2016" name="Gigascience">
        <title>De novo construction of an expanded transcriptome assembly for the western tarnished plant bug, Lygus hesperus.</title>
        <authorList>
            <person name="Tassone E.E."/>
            <person name="Geib S.M."/>
            <person name="Hall B."/>
            <person name="Fabrick J.A."/>
            <person name="Brent C.S."/>
            <person name="Hull J.J."/>
        </authorList>
    </citation>
    <scope>NUCLEOTIDE SEQUENCE</scope>
</reference>
<dbReference type="InterPro" id="IPR008758">
    <property type="entry name" value="Peptidase_S28"/>
</dbReference>
<name>A0A146LAK5_LYGHE</name>
<protein>
    <submittedName>
        <fullName evidence="7">Putative serine protease K12H4.7</fullName>
    </submittedName>
</protein>
<evidence type="ECO:0000256" key="4">
    <source>
        <dbReference type="ARBA" id="ARBA00022801"/>
    </source>
</evidence>
<evidence type="ECO:0000313" key="7">
    <source>
        <dbReference type="EMBL" id="JAQ05311.1"/>
    </source>
</evidence>
<dbReference type="GO" id="GO:0070008">
    <property type="term" value="F:serine-type exopeptidase activity"/>
    <property type="evidence" value="ECO:0007669"/>
    <property type="project" value="InterPro"/>
</dbReference>